<dbReference type="NCBIfam" id="TIGR02548">
    <property type="entry name" value="casB_cse2"/>
    <property type="match status" value="1"/>
</dbReference>
<dbReference type="Proteomes" id="UP000642070">
    <property type="component" value="Unassembled WGS sequence"/>
</dbReference>
<dbReference type="AlphaFoldDB" id="A0A917U7M7"/>
<dbReference type="Gene3D" id="1.10.520.40">
    <property type="entry name" value="CRISPR-associated protein Cse2"/>
    <property type="match status" value="1"/>
</dbReference>
<sequence length="238" mass="25854">MTTAATDRPNAPARKAPTRPRRALGDHVAATVGKLQTQVLHEPPVPEAVGAIARLRRGIGRIPGSDYTLGIYLSVPDELLRGRPRNDADAYDAEYAVHDAITLYALHQQSRRERMHVSGSGLGVALAALVRKSVSPEGVRRRFAALGTATSYAESIHHLRGLVTMLREHQIPLDYGLLADDLYTLRQPAGQPPGRPSGRATVQAVWGREFFRTRPTAGDTNDSGNPTDSATETEERAQ</sequence>
<protein>
    <recommendedName>
        <fullName evidence="4">Type I-E CRISPR-associated protein Cse2/CasB</fullName>
    </recommendedName>
</protein>
<feature type="region of interest" description="Disordered" evidence="1">
    <location>
        <begin position="211"/>
        <end position="238"/>
    </location>
</feature>
<feature type="region of interest" description="Disordered" evidence="1">
    <location>
        <begin position="1"/>
        <end position="23"/>
    </location>
</feature>
<evidence type="ECO:0008006" key="4">
    <source>
        <dbReference type="Google" id="ProtNLM"/>
    </source>
</evidence>
<evidence type="ECO:0000313" key="2">
    <source>
        <dbReference type="EMBL" id="GGM64939.1"/>
    </source>
</evidence>
<feature type="compositionally biased region" description="Polar residues" evidence="1">
    <location>
        <begin position="218"/>
        <end position="230"/>
    </location>
</feature>
<evidence type="ECO:0000256" key="1">
    <source>
        <dbReference type="SAM" id="MobiDB-lite"/>
    </source>
</evidence>
<dbReference type="EMBL" id="BMPI01000050">
    <property type="protein sequence ID" value="GGM64939.1"/>
    <property type="molecule type" value="Genomic_DNA"/>
</dbReference>
<dbReference type="Pfam" id="PF09485">
    <property type="entry name" value="CRISPR_Cse2"/>
    <property type="match status" value="1"/>
</dbReference>
<dbReference type="InterPro" id="IPR038287">
    <property type="entry name" value="Cse2_sf"/>
</dbReference>
<dbReference type="CDD" id="cd09731">
    <property type="entry name" value="Cse2_I-E"/>
    <property type="match status" value="1"/>
</dbReference>
<evidence type="ECO:0000313" key="3">
    <source>
        <dbReference type="Proteomes" id="UP000642070"/>
    </source>
</evidence>
<dbReference type="InterPro" id="IPR013382">
    <property type="entry name" value="CRISPR-assoc_prot_Cse2"/>
</dbReference>
<reference evidence="2" key="1">
    <citation type="journal article" date="2014" name="Int. J. Syst. Evol. Microbiol.">
        <title>Complete genome sequence of Corynebacterium casei LMG S-19264T (=DSM 44701T), isolated from a smear-ripened cheese.</title>
        <authorList>
            <consortium name="US DOE Joint Genome Institute (JGI-PGF)"/>
            <person name="Walter F."/>
            <person name="Albersmeier A."/>
            <person name="Kalinowski J."/>
            <person name="Ruckert C."/>
        </authorList>
    </citation>
    <scope>NUCLEOTIDE SEQUENCE</scope>
    <source>
        <strain evidence="2">JCM 19831</strain>
    </source>
</reference>
<reference evidence="2" key="2">
    <citation type="submission" date="2020-09" db="EMBL/GenBank/DDBJ databases">
        <authorList>
            <person name="Sun Q."/>
            <person name="Ohkuma M."/>
        </authorList>
    </citation>
    <scope>NUCLEOTIDE SEQUENCE</scope>
    <source>
        <strain evidence="2">JCM 19831</strain>
    </source>
</reference>
<gene>
    <name evidence="2" type="ORF">GCM10007977_077990</name>
</gene>
<proteinExistence type="predicted"/>
<name>A0A917U7M7_9ACTN</name>
<comment type="caution">
    <text evidence="2">The sequence shown here is derived from an EMBL/GenBank/DDBJ whole genome shotgun (WGS) entry which is preliminary data.</text>
</comment>
<accession>A0A917U7M7</accession>
<organism evidence="2 3">
    <name type="scientific">Dactylosporangium sucinum</name>
    <dbReference type="NCBI Taxonomy" id="1424081"/>
    <lineage>
        <taxon>Bacteria</taxon>
        <taxon>Bacillati</taxon>
        <taxon>Actinomycetota</taxon>
        <taxon>Actinomycetes</taxon>
        <taxon>Micromonosporales</taxon>
        <taxon>Micromonosporaceae</taxon>
        <taxon>Dactylosporangium</taxon>
    </lineage>
</organism>
<keyword evidence="3" id="KW-1185">Reference proteome</keyword>
<dbReference type="RefSeq" id="WP_190255075.1">
    <property type="nucleotide sequence ID" value="NZ_BMPI01000050.1"/>
</dbReference>